<dbReference type="PANTHER" id="PTHR43495">
    <property type="entry name" value="GABA PERMEASE"/>
    <property type="match status" value="1"/>
</dbReference>
<keyword evidence="9" id="KW-1185">Reference proteome</keyword>
<dbReference type="EMBL" id="KB707181">
    <property type="protein sequence ID" value="EMR63701.1"/>
    <property type="molecule type" value="Genomic_DNA"/>
</dbReference>
<proteinExistence type="predicted"/>
<dbReference type="HOGENOM" id="CLU_1468159_0_0_1"/>
<gene>
    <name evidence="8" type="ORF">UCREL1_9350</name>
</gene>
<protein>
    <submittedName>
        <fullName evidence="8">Putative amino acid protein</fullName>
    </submittedName>
</protein>
<dbReference type="Proteomes" id="UP000012174">
    <property type="component" value="Unassembled WGS sequence"/>
</dbReference>
<dbReference type="OrthoDB" id="3900342at2759"/>
<feature type="transmembrane region" description="Helical" evidence="6">
    <location>
        <begin position="157"/>
        <end position="178"/>
    </location>
</feature>
<keyword evidence="4 6" id="KW-1133">Transmembrane helix</keyword>
<dbReference type="PANTHER" id="PTHR43495:SF5">
    <property type="entry name" value="GAMMA-AMINOBUTYRIC ACID PERMEASE"/>
    <property type="match status" value="1"/>
</dbReference>
<reference evidence="9" key="1">
    <citation type="journal article" date="2013" name="Genome Announc.">
        <title>Draft genome sequence of the grapevine dieback fungus Eutypa lata UCR-EL1.</title>
        <authorList>
            <person name="Blanco-Ulate B."/>
            <person name="Rolshausen P.E."/>
            <person name="Cantu D."/>
        </authorList>
    </citation>
    <scope>NUCLEOTIDE SEQUENCE [LARGE SCALE GENOMIC DNA]</scope>
    <source>
        <strain evidence="9">UCR-EL1</strain>
    </source>
</reference>
<name>M7T1M2_EUTLA</name>
<dbReference type="AlphaFoldDB" id="M7T1M2"/>
<accession>M7T1M2</accession>
<organism evidence="8 9">
    <name type="scientific">Eutypa lata (strain UCR-EL1)</name>
    <name type="common">Grapevine dieback disease fungus</name>
    <name type="synonym">Eutypa armeniacae</name>
    <dbReference type="NCBI Taxonomy" id="1287681"/>
    <lineage>
        <taxon>Eukaryota</taxon>
        <taxon>Fungi</taxon>
        <taxon>Dikarya</taxon>
        <taxon>Ascomycota</taxon>
        <taxon>Pezizomycotina</taxon>
        <taxon>Sordariomycetes</taxon>
        <taxon>Xylariomycetidae</taxon>
        <taxon>Xylariales</taxon>
        <taxon>Diatrypaceae</taxon>
        <taxon>Eutypa</taxon>
    </lineage>
</organism>
<dbReference type="Pfam" id="PF00324">
    <property type="entry name" value="AA_permease"/>
    <property type="match status" value="1"/>
</dbReference>
<feature type="transmembrane region" description="Helical" evidence="6">
    <location>
        <begin position="119"/>
        <end position="137"/>
    </location>
</feature>
<evidence type="ECO:0000256" key="1">
    <source>
        <dbReference type="ARBA" id="ARBA00004141"/>
    </source>
</evidence>
<feature type="domain" description="Amino acid permease/ SLC12A" evidence="7">
    <location>
        <begin position="45"/>
        <end position="177"/>
    </location>
</feature>
<evidence type="ECO:0000256" key="4">
    <source>
        <dbReference type="ARBA" id="ARBA00022989"/>
    </source>
</evidence>
<keyword evidence="5 6" id="KW-0472">Membrane</keyword>
<dbReference type="GO" id="GO:0055085">
    <property type="term" value="P:transmembrane transport"/>
    <property type="evidence" value="ECO:0007669"/>
    <property type="project" value="InterPro"/>
</dbReference>
<dbReference type="KEGG" id="ela:UCREL1_9350"/>
<keyword evidence="3 6" id="KW-0812">Transmembrane</keyword>
<feature type="transmembrane region" description="Helical" evidence="6">
    <location>
        <begin position="64"/>
        <end position="84"/>
    </location>
</feature>
<feature type="transmembrane region" description="Helical" evidence="6">
    <location>
        <begin position="32"/>
        <end position="52"/>
    </location>
</feature>
<evidence type="ECO:0000313" key="9">
    <source>
        <dbReference type="Proteomes" id="UP000012174"/>
    </source>
</evidence>
<keyword evidence="2" id="KW-0813">Transport</keyword>
<evidence type="ECO:0000259" key="7">
    <source>
        <dbReference type="Pfam" id="PF00324"/>
    </source>
</evidence>
<dbReference type="GO" id="GO:0016020">
    <property type="term" value="C:membrane"/>
    <property type="evidence" value="ECO:0007669"/>
    <property type="project" value="UniProtKB-SubCell"/>
</dbReference>
<comment type="subcellular location">
    <subcellularLocation>
        <location evidence="1">Membrane</location>
        <topology evidence="1">Multi-pass membrane protein</topology>
    </subcellularLocation>
</comment>
<dbReference type="Gene3D" id="1.20.1740.10">
    <property type="entry name" value="Amino acid/polyamine transporter I"/>
    <property type="match status" value="1"/>
</dbReference>
<evidence type="ECO:0000313" key="8">
    <source>
        <dbReference type="EMBL" id="EMR63701.1"/>
    </source>
</evidence>
<evidence type="ECO:0000256" key="2">
    <source>
        <dbReference type="ARBA" id="ARBA00022448"/>
    </source>
</evidence>
<dbReference type="eggNOG" id="KOG1286">
    <property type="taxonomic scope" value="Eukaryota"/>
</dbReference>
<evidence type="ECO:0000256" key="5">
    <source>
        <dbReference type="ARBA" id="ARBA00023136"/>
    </source>
</evidence>
<evidence type="ECO:0000256" key="3">
    <source>
        <dbReference type="ARBA" id="ARBA00022692"/>
    </source>
</evidence>
<sequence>MEVRWPKSDERTNSNLSQRSELSSLIGKTVKFSAIWISVLATLVYSLFFVSIAEMSKIPGLNHAFNFFLVFTALTCAMTNLYVASRSLFGLTSRLDDGPGQPWLLQALAWLGKTNKHKVPMRAMIVSALAFVWVPFLKLQSEGEENNIDSFIEVLGNMGTIGVFIVWACECVAFLRFFHWQVFQ</sequence>
<dbReference type="InterPro" id="IPR004841">
    <property type="entry name" value="AA-permease/SLC12A_dom"/>
</dbReference>
<evidence type="ECO:0000256" key="6">
    <source>
        <dbReference type="SAM" id="Phobius"/>
    </source>
</evidence>